<evidence type="ECO:0000256" key="1">
    <source>
        <dbReference type="PROSITE-ProRule" id="PRU00042"/>
    </source>
</evidence>
<dbReference type="PANTHER" id="PTHR46353:SF11">
    <property type="entry name" value="C2H2-TYPE DOMAIN-CONTAINING PROTEIN"/>
    <property type="match status" value="1"/>
</dbReference>
<dbReference type="GO" id="GO:0009740">
    <property type="term" value="P:gibberellic acid mediated signaling pathway"/>
    <property type="evidence" value="ECO:0007669"/>
    <property type="project" value="TreeGrafter"/>
</dbReference>
<dbReference type="GO" id="GO:0010090">
    <property type="term" value="P:trichome morphogenesis"/>
    <property type="evidence" value="ECO:0007669"/>
    <property type="project" value="InterPro"/>
</dbReference>
<dbReference type="GO" id="GO:0003700">
    <property type="term" value="F:DNA-binding transcription factor activity"/>
    <property type="evidence" value="ECO:0007669"/>
    <property type="project" value="TreeGrafter"/>
</dbReference>
<dbReference type="GO" id="GO:0009736">
    <property type="term" value="P:cytokinin-activated signaling pathway"/>
    <property type="evidence" value="ECO:0007669"/>
    <property type="project" value="TreeGrafter"/>
</dbReference>
<dbReference type="SUPFAM" id="SSF57667">
    <property type="entry name" value="beta-beta-alpha zinc fingers"/>
    <property type="match status" value="1"/>
</dbReference>
<keyword evidence="1" id="KW-0479">Metal-binding</keyword>
<dbReference type="PROSITE" id="PS00028">
    <property type="entry name" value="ZINC_FINGER_C2H2_1"/>
    <property type="match status" value="1"/>
</dbReference>
<gene>
    <name evidence="4" type="ORF">FH972_005845</name>
</gene>
<dbReference type="PANTHER" id="PTHR46353">
    <property type="entry name" value="ZINC FINGER PROTEIN 5"/>
    <property type="match status" value="1"/>
</dbReference>
<keyword evidence="1" id="KW-0863">Zinc-finger</keyword>
<feature type="compositionally biased region" description="Basic residues" evidence="2">
    <location>
        <begin position="59"/>
        <end position="77"/>
    </location>
</feature>
<dbReference type="AlphaFoldDB" id="A0A5N6QSE5"/>
<sequence>MSDENHTSRLKLFGFPLPEHQEAADDQKTNQNFEEHRKFMCQFCRRAFANSQALGGHQNAHKRERQRARRSQLHSGRHTAGAAAPILSSHAVRSSAPSIYSRGLISNGAAAATFVSQSSQVHANCYPSRPVLSSSSSYSWFPSRIFVTTPVQFADSSPRFAEFSGKFPDGEVGVDLHLKLSPSG</sequence>
<keyword evidence="5" id="KW-1185">Reference proteome</keyword>
<name>A0A5N6QSE5_9ROSI</name>
<accession>A0A5N6QSE5</accession>
<dbReference type="GO" id="GO:0008270">
    <property type="term" value="F:zinc ion binding"/>
    <property type="evidence" value="ECO:0007669"/>
    <property type="project" value="UniProtKB-KW"/>
</dbReference>
<feature type="region of interest" description="Disordered" evidence="2">
    <location>
        <begin position="54"/>
        <end position="82"/>
    </location>
</feature>
<dbReference type="InterPro" id="IPR036236">
    <property type="entry name" value="Znf_C2H2_sf"/>
</dbReference>
<dbReference type="PROSITE" id="PS50157">
    <property type="entry name" value="ZINC_FINGER_C2H2_2"/>
    <property type="match status" value="1"/>
</dbReference>
<keyword evidence="1" id="KW-0862">Zinc</keyword>
<dbReference type="GO" id="GO:0005634">
    <property type="term" value="C:nucleus"/>
    <property type="evidence" value="ECO:0007669"/>
    <property type="project" value="TreeGrafter"/>
</dbReference>
<dbReference type="InterPro" id="IPR013087">
    <property type="entry name" value="Znf_C2H2_type"/>
</dbReference>
<evidence type="ECO:0000259" key="3">
    <source>
        <dbReference type="PROSITE" id="PS50157"/>
    </source>
</evidence>
<dbReference type="InterPro" id="IPR044299">
    <property type="entry name" value="GIS3/ZFP5/ZFP6"/>
</dbReference>
<reference evidence="4 5" key="1">
    <citation type="submission" date="2019-06" db="EMBL/GenBank/DDBJ databases">
        <title>A chromosomal-level reference genome of Carpinus fangiana (Coryloideae, Betulaceae).</title>
        <authorList>
            <person name="Yang X."/>
            <person name="Wang Z."/>
            <person name="Zhang L."/>
            <person name="Hao G."/>
            <person name="Liu J."/>
            <person name="Yang Y."/>
        </authorList>
    </citation>
    <scope>NUCLEOTIDE SEQUENCE [LARGE SCALE GENOMIC DNA]</scope>
    <source>
        <strain evidence="4">Cfa_2016G</strain>
        <tissue evidence="4">Leaf</tissue>
    </source>
</reference>
<dbReference type="OrthoDB" id="772256at2759"/>
<dbReference type="Proteomes" id="UP000327013">
    <property type="component" value="Chromosome 2"/>
</dbReference>
<dbReference type="GO" id="GO:0000976">
    <property type="term" value="F:transcription cis-regulatory region binding"/>
    <property type="evidence" value="ECO:0007669"/>
    <property type="project" value="TreeGrafter"/>
</dbReference>
<proteinExistence type="predicted"/>
<feature type="domain" description="C2H2-type" evidence="3">
    <location>
        <begin position="39"/>
        <end position="66"/>
    </location>
</feature>
<dbReference type="EMBL" id="CM017322">
    <property type="protein sequence ID" value="KAE8009408.1"/>
    <property type="molecule type" value="Genomic_DNA"/>
</dbReference>
<evidence type="ECO:0000313" key="4">
    <source>
        <dbReference type="EMBL" id="KAE8009408.1"/>
    </source>
</evidence>
<evidence type="ECO:0000256" key="2">
    <source>
        <dbReference type="SAM" id="MobiDB-lite"/>
    </source>
</evidence>
<dbReference type="Gene3D" id="3.30.160.60">
    <property type="entry name" value="Classic Zinc Finger"/>
    <property type="match status" value="1"/>
</dbReference>
<protein>
    <recommendedName>
        <fullName evidence="3">C2H2-type domain-containing protein</fullName>
    </recommendedName>
</protein>
<evidence type="ECO:0000313" key="5">
    <source>
        <dbReference type="Proteomes" id="UP000327013"/>
    </source>
</evidence>
<feature type="region of interest" description="Disordered" evidence="2">
    <location>
        <begin position="1"/>
        <end position="23"/>
    </location>
</feature>
<organism evidence="4 5">
    <name type="scientific">Carpinus fangiana</name>
    <dbReference type="NCBI Taxonomy" id="176857"/>
    <lineage>
        <taxon>Eukaryota</taxon>
        <taxon>Viridiplantae</taxon>
        <taxon>Streptophyta</taxon>
        <taxon>Embryophyta</taxon>
        <taxon>Tracheophyta</taxon>
        <taxon>Spermatophyta</taxon>
        <taxon>Magnoliopsida</taxon>
        <taxon>eudicotyledons</taxon>
        <taxon>Gunneridae</taxon>
        <taxon>Pentapetalae</taxon>
        <taxon>rosids</taxon>
        <taxon>fabids</taxon>
        <taxon>Fagales</taxon>
        <taxon>Betulaceae</taxon>
        <taxon>Carpinus</taxon>
    </lineage>
</organism>